<dbReference type="InterPro" id="IPR039365">
    <property type="entry name" value="IS701-like"/>
</dbReference>
<proteinExistence type="predicted"/>
<dbReference type="PANTHER" id="PTHR33627:SF1">
    <property type="entry name" value="TRANSPOSASE"/>
    <property type="match status" value="1"/>
</dbReference>
<reference evidence="2 3" key="1">
    <citation type="submission" date="2021-03" db="EMBL/GenBank/DDBJ databases">
        <title>Whole genome shotgun sequence of Salinispora arenicola NBRC 105043.</title>
        <authorList>
            <person name="Komaki H."/>
            <person name="Tamura T."/>
        </authorList>
    </citation>
    <scope>NUCLEOTIDE SEQUENCE [LARGE SCALE GENOMIC DNA]</scope>
    <source>
        <strain evidence="2 3">NBRC 105043</strain>
    </source>
</reference>
<dbReference type="PANTHER" id="PTHR33627">
    <property type="entry name" value="TRANSPOSASE"/>
    <property type="match status" value="1"/>
</dbReference>
<dbReference type="InterPro" id="IPR012337">
    <property type="entry name" value="RNaseH-like_sf"/>
</dbReference>
<feature type="domain" description="Transposase IS701-like DDE" evidence="1">
    <location>
        <begin position="64"/>
        <end position="154"/>
    </location>
</feature>
<organism evidence="2 3">
    <name type="scientific">Salinispora arenicola</name>
    <dbReference type="NCBI Taxonomy" id="168697"/>
    <lineage>
        <taxon>Bacteria</taxon>
        <taxon>Bacillati</taxon>
        <taxon>Actinomycetota</taxon>
        <taxon>Actinomycetes</taxon>
        <taxon>Micromonosporales</taxon>
        <taxon>Micromonosporaceae</taxon>
        <taxon>Salinispora</taxon>
    </lineage>
</organism>
<dbReference type="SUPFAM" id="SSF53098">
    <property type="entry name" value="Ribonuclease H-like"/>
    <property type="match status" value="1"/>
</dbReference>
<comment type="caution">
    <text evidence="2">The sequence shown here is derived from an EMBL/GenBank/DDBJ whole genome shotgun (WGS) entry which is preliminary data.</text>
</comment>
<dbReference type="InterPro" id="IPR038721">
    <property type="entry name" value="IS701-like_DDE_dom"/>
</dbReference>
<evidence type="ECO:0000259" key="1">
    <source>
        <dbReference type="Pfam" id="PF13546"/>
    </source>
</evidence>
<keyword evidence="3" id="KW-1185">Reference proteome</keyword>
<accession>A0ABQ4JYV3</accession>
<dbReference type="Pfam" id="PF13546">
    <property type="entry name" value="DDE_5"/>
    <property type="match status" value="2"/>
</dbReference>
<evidence type="ECO:0000313" key="3">
    <source>
        <dbReference type="Proteomes" id="UP000677457"/>
    </source>
</evidence>
<protein>
    <recommendedName>
        <fullName evidence="1">Transposase IS701-like DDE domain-containing protein</fullName>
    </recommendedName>
</protein>
<evidence type="ECO:0000313" key="2">
    <source>
        <dbReference type="EMBL" id="GIM88099.1"/>
    </source>
</evidence>
<dbReference type="EMBL" id="BOQM01000060">
    <property type="protein sequence ID" value="GIM88099.1"/>
    <property type="molecule type" value="Genomic_DNA"/>
</dbReference>
<dbReference type="Proteomes" id="UP000677457">
    <property type="component" value="Unassembled WGS sequence"/>
</dbReference>
<gene>
    <name evidence="2" type="ORF">Sar04_48350</name>
</gene>
<feature type="domain" description="Transposase IS701-like DDE" evidence="1">
    <location>
        <begin position="5"/>
        <end position="58"/>
    </location>
</feature>
<sequence>MAVSAGLLLDERRKSMQPMADRLGMDHQGLQQFVTTSTWDTEAVRMRLPALTVEVVEPVTWASAAWRLFVPASWGDQAVDEADRTGVAASRSRCGFPEDERHRLKWAQVAQMLDELAERGPRPPLLAANAGYGDNSQLRRALDQRGTGYITQAKGGNAGLTLPRIRVG</sequence>
<name>A0ABQ4JYV3_SALAC</name>